<dbReference type="AlphaFoldDB" id="A0A6H5H4Q2"/>
<dbReference type="OrthoDB" id="6416577at2759"/>
<proteinExistence type="predicted"/>
<sequence length="141" mass="15680">MEVLCVIYAPLFTDGCAHFMLRKIPKTYENQVNGSIVIVLKSRIGTELQKKLFLIHIYSESLPEQVSVCPCVRVSVCPCVQSLPEQVSVFTNQSLNQSSLAEGGGKLETLQESNPATSKMLNFSKKKNKPEGFPYSFIYGD</sequence>
<evidence type="ECO:0000313" key="1">
    <source>
        <dbReference type="EMBL" id="CAB0010478.1"/>
    </source>
</evidence>
<keyword evidence="2" id="KW-1185">Reference proteome</keyword>
<organism evidence="1 2">
    <name type="scientific">Nesidiocoris tenuis</name>
    <dbReference type="NCBI Taxonomy" id="355587"/>
    <lineage>
        <taxon>Eukaryota</taxon>
        <taxon>Metazoa</taxon>
        <taxon>Ecdysozoa</taxon>
        <taxon>Arthropoda</taxon>
        <taxon>Hexapoda</taxon>
        <taxon>Insecta</taxon>
        <taxon>Pterygota</taxon>
        <taxon>Neoptera</taxon>
        <taxon>Paraneoptera</taxon>
        <taxon>Hemiptera</taxon>
        <taxon>Heteroptera</taxon>
        <taxon>Panheteroptera</taxon>
        <taxon>Cimicomorpha</taxon>
        <taxon>Miridae</taxon>
        <taxon>Dicyphina</taxon>
        <taxon>Nesidiocoris</taxon>
    </lineage>
</organism>
<dbReference type="EMBL" id="CADCXU010023041">
    <property type="protein sequence ID" value="CAB0010478.1"/>
    <property type="molecule type" value="Genomic_DNA"/>
</dbReference>
<gene>
    <name evidence="1" type="ORF">NTEN_LOCUS15522</name>
</gene>
<evidence type="ECO:0000313" key="2">
    <source>
        <dbReference type="Proteomes" id="UP000479000"/>
    </source>
</evidence>
<accession>A0A6H5H4Q2</accession>
<protein>
    <submittedName>
        <fullName evidence="1">Uncharacterized protein</fullName>
    </submittedName>
</protein>
<name>A0A6H5H4Q2_9HEMI</name>
<dbReference type="Proteomes" id="UP000479000">
    <property type="component" value="Unassembled WGS sequence"/>
</dbReference>
<reference evidence="1 2" key="1">
    <citation type="submission" date="2020-02" db="EMBL/GenBank/DDBJ databases">
        <authorList>
            <person name="Ferguson B K."/>
        </authorList>
    </citation>
    <scope>NUCLEOTIDE SEQUENCE [LARGE SCALE GENOMIC DNA]</scope>
</reference>